<evidence type="ECO:0000313" key="8">
    <source>
        <dbReference type="Proteomes" id="UP000045706"/>
    </source>
</evidence>
<dbReference type="InterPro" id="IPR002018">
    <property type="entry name" value="CarbesteraseB"/>
</dbReference>
<dbReference type="GO" id="GO:0020037">
    <property type="term" value="F:heme binding"/>
    <property type="evidence" value="ECO:0007669"/>
    <property type="project" value="InterPro"/>
</dbReference>
<dbReference type="SUPFAM" id="SSF48264">
    <property type="entry name" value="Cytochrome P450"/>
    <property type="match status" value="1"/>
</dbReference>
<reference evidence="8" key="1">
    <citation type="submission" date="2015-05" db="EMBL/GenBank/DDBJ databases">
        <authorList>
            <person name="Fogelqvist Johan"/>
        </authorList>
    </citation>
    <scope>NUCLEOTIDE SEQUENCE [LARGE SCALE GENOMIC DNA]</scope>
</reference>
<evidence type="ECO:0000259" key="6">
    <source>
        <dbReference type="Pfam" id="PF00135"/>
    </source>
</evidence>
<dbReference type="Proteomes" id="UP000045706">
    <property type="component" value="Unassembled WGS sequence"/>
</dbReference>
<dbReference type="AlphaFoldDB" id="A0A0G4NH24"/>
<dbReference type="Pfam" id="PF00135">
    <property type="entry name" value="COesterase"/>
    <property type="match status" value="1"/>
</dbReference>
<evidence type="ECO:0000256" key="3">
    <source>
        <dbReference type="ARBA" id="ARBA00023004"/>
    </source>
</evidence>
<organism evidence="7 8">
    <name type="scientific">Verticillium longisporum</name>
    <name type="common">Verticillium dahliae var. longisporum</name>
    <dbReference type="NCBI Taxonomy" id="100787"/>
    <lineage>
        <taxon>Eukaryota</taxon>
        <taxon>Fungi</taxon>
        <taxon>Dikarya</taxon>
        <taxon>Ascomycota</taxon>
        <taxon>Pezizomycotina</taxon>
        <taxon>Sordariomycetes</taxon>
        <taxon>Hypocreomycetidae</taxon>
        <taxon>Glomerellales</taxon>
        <taxon>Plectosphaerellaceae</taxon>
        <taxon>Verticillium</taxon>
    </lineage>
</organism>
<dbReference type="FunFam" id="1.10.630.10:FF:000051">
    <property type="entry name" value="Cytochrome P450 monooxygenase (Fum15)"/>
    <property type="match status" value="1"/>
</dbReference>
<dbReference type="InterPro" id="IPR036396">
    <property type="entry name" value="Cyt_P450_sf"/>
</dbReference>
<dbReference type="GO" id="GO:0005506">
    <property type="term" value="F:iron ion binding"/>
    <property type="evidence" value="ECO:0007669"/>
    <property type="project" value="InterPro"/>
</dbReference>
<dbReference type="InterPro" id="IPR001128">
    <property type="entry name" value="Cyt_P450"/>
</dbReference>
<dbReference type="InterPro" id="IPR002401">
    <property type="entry name" value="Cyt_P450_E_grp-I"/>
</dbReference>
<gene>
    <name evidence="7" type="ORF">BN1723_001048</name>
</gene>
<dbReference type="InterPro" id="IPR029058">
    <property type="entry name" value="AB_hydrolase_fold"/>
</dbReference>
<name>A0A0G4NH24_VERLO</name>
<dbReference type="GO" id="GO:0016705">
    <property type="term" value="F:oxidoreductase activity, acting on paired donors, with incorporation or reduction of molecular oxygen"/>
    <property type="evidence" value="ECO:0007669"/>
    <property type="project" value="InterPro"/>
</dbReference>
<keyword evidence="5" id="KW-0812">Transmembrane</keyword>
<feature type="domain" description="Carboxylesterase type B" evidence="6">
    <location>
        <begin position="709"/>
        <end position="846"/>
    </location>
</feature>
<keyword evidence="1 4" id="KW-0349">Heme</keyword>
<protein>
    <recommendedName>
        <fullName evidence="6">Carboxylesterase type B domain-containing protein</fullName>
    </recommendedName>
</protein>
<evidence type="ECO:0000256" key="4">
    <source>
        <dbReference type="PIRSR" id="PIRSR602401-1"/>
    </source>
</evidence>
<feature type="transmembrane region" description="Helical" evidence="5">
    <location>
        <begin position="32"/>
        <end position="54"/>
    </location>
</feature>
<evidence type="ECO:0000256" key="5">
    <source>
        <dbReference type="SAM" id="Phobius"/>
    </source>
</evidence>
<comment type="cofactor">
    <cofactor evidence="4">
        <name>heme</name>
        <dbReference type="ChEBI" id="CHEBI:30413"/>
    </cofactor>
</comment>
<evidence type="ECO:0000313" key="7">
    <source>
        <dbReference type="EMBL" id="CRK45705.1"/>
    </source>
</evidence>
<dbReference type="CDD" id="cd11069">
    <property type="entry name" value="CYP_FUM15-like"/>
    <property type="match status" value="1"/>
</dbReference>
<keyword evidence="5" id="KW-1133">Transmembrane helix</keyword>
<dbReference type="PRINTS" id="PR00463">
    <property type="entry name" value="EP450I"/>
</dbReference>
<accession>A0A0G4NH24</accession>
<sequence length="1174" mass="128478">MGLPWRPISWASLVIAVSVTYRQPGFSRQLFLGAFASSWLLSFLGWAVWAIFLWPKLFSSLRSLPGPNDNHWLMGQFPKIGAEATGLPMMEVNTIPHDGIIRYLGFLNQERLLISSPKALSEVLVTRNYDFEKPNSIRWSLGRILGVGVLLAEGDEHRFQRKNLMPAFAFRHVKDLYPVFWNKAREGVAALSEHVSKAAAAPDSTGSTVVEISGWASRVTLDIIGVAGLGRDFGAVRDPNNPLTKTYESVFKPNKQAQILAILGLLLPGPIVSALPLKRNGDIAEASSVIRATCRELIQEKKANKTRGIDILSVALESGAFTDDNLVDQMMTFLAAGHETTASAMTWAIYLLCLHPDVQSRLRDEVRRNLPSPNDAGTSVSAPDIDRLPYLSAVCAEVLRYYAPVPMTLREAVRDTTVDGVHVPRGTRIVLCPWSVNKDASLWGPDASSFRPERWLGAGSGSGGASSNFAYMTFLHGPRSCIGQGFAKAEFACILAGWIGRFEFGLANRDEYDEKKMEIKGGVTARPAKGLRVHTRVVPGWLRSLAQHPSKISRECLVLPSFPFRASFVREGGGDEPSSGSGAVLIDRVQDQASALKACGQLSEALWSGEGEELSFASLKTSLTYEVYQKNYPSNAKFWIASGDGCKCRAIGTDGSLHRQKCSDRLPVLCSQSAPVSSATADVTSSSFQVTQKVGDAQFTGYRDFYTWKFRGVRYAPTAQRFDYSTTLRPKGSISALTAGADCLQHNAPESSDDCLFLNIWTTSLPASTGGRTQAKPALKPVLVYIHGGGYVEGSGKNGNLDLTNIASRGDIVAVSINYRLGNTGMIAFNDGIHKGNIALGDQISANVDLGEGELDLFHLALDEGNLVREAVDLDDLAGLVDNGRHVNTNDVLGTGFGGEPDDGISRQNFVATGCMARDPKGCANVKDDLVLEQVLVLNNSVHEYFRCHGGSQLTMFGNYRRVGLGDRDGRDQDFSRLVLDYWASFVRSGDPNPAESFLAARGYNSTLAEVKKSGEWKEVDPEAPEWMILEADSYMAPFGDADKCAVLGQPLNYWENTTPSQHDFDPDICHRAVGLPHLVSRQLLPHGIKRHPSRNDLWCSTSCSVGVGLMGMFRTLGIHDANVLPTTSYSENTLCTTKQRRDFQWMEDLGYDQSHNQGVERPPLLLQRVTFFQ</sequence>
<dbReference type="Gene3D" id="1.10.630.10">
    <property type="entry name" value="Cytochrome P450"/>
    <property type="match status" value="1"/>
</dbReference>
<dbReference type="PRINTS" id="PR00385">
    <property type="entry name" value="P450"/>
</dbReference>
<evidence type="ECO:0000256" key="1">
    <source>
        <dbReference type="ARBA" id="ARBA00022617"/>
    </source>
</evidence>
<dbReference type="InterPro" id="IPR050121">
    <property type="entry name" value="Cytochrome_P450_monoxygenase"/>
</dbReference>
<dbReference type="EMBL" id="CVQI01035050">
    <property type="protein sequence ID" value="CRK45705.1"/>
    <property type="molecule type" value="Genomic_DNA"/>
</dbReference>
<proteinExistence type="predicted"/>
<dbReference type="PANTHER" id="PTHR24305">
    <property type="entry name" value="CYTOCHROME P450"/>
    <property type="match status" value="1"/>
</dbReference>
<dbReference type="ESTHER" id="vera1-c9sjj6">
    <property type="family name" value="Fungal_carboxylesterase_lipase"/>
</dbReference>
<dbReference type="Gene3D" id="3.40.50.1820">
    <property type="entry name" value="alpha/beta hydrolase"/>
    <property type="match status" value="2"/>
</dbReference>
<dbReference type="PANTHER" id="PTHR24305:SF227">
    <property type="entry name" value="P450, PUTATIVE (EUROFUNG)-RELATED"/>
    <property type="match status" value="1"/>
</dbReference>
<feature type="binding site" description="axial binding residue" evidence="4">
    <location>
        <position position="481"/>
    </location>
    <ligand>
        <name>heme</name>
        <dbReference type="ChEBI" id="CHEBI:30413"/>
    </ligand>
    <ligandPart>
        <name>Fe</name>
        <dbReference type="ChEBI" id="CHEBI:18248"/>
    </ligandPart>
</feature>
<dbReference type="SUPFAM" id="SSF53474">
    <property type="entry name" value="alpha/beta-Hydrolases"/>
    <property type="match status" value="2"/>
</dbReference>
<keyword evidence="5" id="KW-0472">Membrane</keyword>
<evidence type="ECO:0000256" key="2">
    <source>
        <dbReference type="ARBA" id="ARBA00022723"/>
    </source>
</evidence>
<dbReference type="GO" id="GO:0004497">
    <property type="term" value="F:monooxygenase activity"/>
    <property type="evidence" value="ECO:0007669"/>
    <property type="project" value="InterPro"/>
</dbReference>
<keyword evidence="2 4" id="KW-0479">Metal-binding</keyword>
<keyword evidence="3 4" id="KW-0408">Iron</keyword>
<dbReference type="Pfam" id="PF00067">
    <property type="entry name" value="p450"/>
    <property type="match status" value="1"/>
</dbReference>